<dbReference type="EMBL" id="JADCKQ010000001">
    <property type="protein sequence ID" value="MBI1492336.1"/>
    <property type="molecule type" value="Genomic_DNA"/>
</dbReference>
<feature type="transmembrane region" description="Helical" evidence="1">
    <location>
        <begin position="39"/>
        <end position="60"/>
    </location>
</feature>
<evidence type="ECO:0000256" key="1">
    <source>
        <dbReference type="SAM" id="Phobius"/>
    </source>
</evidence>
<evidence type="ECO:0000313" key="3">
    <source>
        <dbReference type="Proteomes" id="UP000640583"/>
    </source>
</evidence>
<dbReference type="AlphaFoldDB" id="A0A8J7INR2"/>
<organism evidence="2 3">
    <name type="scientific">Halocynthiibacter styelae</name>
    <dbReference type="NCBI Taxonomy" id="2761955"/>
    <lineage>
        <taxon>Bacteria</taxon>
        <taxon>Pseudomonadati</taxon>
        <taxon>Pseudomonadota</taxon>
        <taxon>Alphaproteobacteria</taxon>
        <taxon>Rhodobacterales</taxon>
        <taxon>Paracoccaceae</taxon>
        <taxon>Halocynthiibacter</taxon>
    </lineage>
</organism>
<sequence>MLEVVFQIIFDALIYGFVGGVGRYIYGDENQSGFAMVRLGLRLFIFFGAAFLGGGCLGLLPTGNWAFLIGIPWFLCFAIFLYYEKTRGSFALWISGLVSGLVLAALALS</sequence>
<feature type="transmembrane region" description="Helical" evidence="1">
    <location>
        <begin position="6"/>
        <end position="27"/>
    </location>
</feature>
<keyword evidence="3" id="KW-1185">Reference proteome</keyword>
<keyword evidence="1" id="KW-0472">Membrane</keyword>
<comment type="caution">
    <text evidence="2">The sequence shown here is derived from an EMBL/GenBank/DDBJ whole genome shotgun (WGS) entry which is preliminary data.</text>
</comment>
<name>A0A8J7INR2_9RHOB</name>
<keyword evidence="1" id="KW-0812">Transmembrane</keyword>
<gene>
    <name evidence="2" type="ORF">H1D41_01655</name>
</gene>
<feature type="transmembrane region" description="Helical" evidence="1">
    <location>
        <begin position="90"/>
        <end position="108"/>
    </location>
</feature>
<proteinExistence type="predicted"/>
<dbReference type="Proteomes" id="UP000640583">
    <property type="component" value="Unassembled WGS sequence"/>
</dbReference>
<accession>A0A8J7INR2</accession>
<evidence type="ECO:0000313" key="2">
    <source>
        <dbReference type="EMBL" id="MBI1492336.1"/>
    </source>
</evidence>
<feature type="transmembrane region" description="Helical" evidence="1">
    <location>
        <begin position="66"/>
        <end position="83"/>
    </location>
</feature>
<dbReference type="RefSeq" id="WP_228847265.1">
    <property type="nucleotide sequence ID" value="NZ_JADCKQ010000001.1"/>
</dbReference>
<keyword evidence="1" id="KW-1133">Transmembrane helix</keyword>
<protein>
    <submittedName>
        <fullName evidence="2">Uncharacterized protein</fullName>
    </submittedName>
</protein>
<reference evidence="2" key="1">
    <citation type="submission" date="2020-10" db="EMBL/GenBank/DDBJ databases">
        <title>Paenihalocynthiibacter styelae gen. nov., sp. nov., isolated from stalked sea squirt Styela clava.</title>
        <authorList>
            <person name="Kim Y.-O."/>
            <person name="Yoon J.-H."/>
        </authorList>
    </citation>
    <scope>NUCLEOTIDE SEQUENCE</scope>
    <source>
        <strain evidence="2">MYP1-1</strain>
    </source>
</reference>